<dbReference type="HOGENOM" id="CLU_1885418_0_0_1"/>
<dbReference type="KEGG" id="bze:COCCADRAFT_24402"/>
<gene>
    <name evidence="1" type="ORF">COCCADRAFT_24402</name>
</gene>
<dbReference type="RefSeq" id="XP_007709981.1">
    <property type="nucleotide sequence ID" value="XM_007711791.1"/>
</dbReference>
<protein>
    <submittedName>
        <fullName evidence="1">Uncharacterized protein</fullName>
    </submittedName>
</protein>
<organism evidence="1 2">
    <name type="scientific">Cochliobolus carbonum (strain 26-R-13)</name>
    <name type="common">Maize leaf spot fungus</name>
    <name type="synonym">Bipolaris zeicola</name>
    <dbReference type="NCBI Taxonomy" id="930089"/>
    <lineage>
        <taxon>Eukaryota</taxon>
        <taxon>Fungi</taxon>
        <taxon>Dikarya</taxon>
        <taxon>Ascomycota</taxon>
        <taxon>Pezizomycotina</taxon>
        <taxon>Dothideomycetes</taxon>
        <taxon>Pleosporomycetidae</taxon>
        <taxon>Pleosporales</taxon>
        <taxon>Pleosporineae</taxon>
        <taxon>Pleosporaceae</taxon>
        <taxon>Bipolaris</taxon>
    </lineage>
</organism>
<sequence>MNGSVLSIQTVELLLFVRDTVYINNFNDYQLSYKTLLTIPQANMKWRIIVLAAITTLYSPVNAHSYACIITGESGDDNCPQGSWKACIFRPNAGTGKKNKCPNNYPYERHWTGTWIDYNAACGFDKQGGYGCVWK</sequence>
<dbReference type="Proteomes" id="UP000053841">
    <property type="component" value="Unassembled WGS sequence"/>
</dbReference>
<evidence type="ECO:0000313" key="2">
    <source>
        <dbReference type="Proteomes" id="UP000053841"/>
    </source>
</evidence>
<evidence type="ECO:0000313" key="1">
    <source>
        <dbReference type="EMBL" id="EUC35721.1"/>
    </source>
</evidence>
<dbReference type="AlphaFoldDB" id="W6YW66"/>
<reference evidence="1 2" key="1">
    <citation type="journal article" date="2013" name="PLoS Genet.">
        <title>Comparative genome structure, secondary metabolite, and effector coding capacity across Cochliobolus pathogens.</title>
        <authorList>
            <person name="Condon B.J."/>
            <person name="Leng Y."/>
            <person name="Wu D."/>
            <person name="Bushley K.E."/>
            <person name="Ohm R.A."/>
            <person name="Otillar R."/>
            <person name="Martin J."/>
            <person name="Schackwitz W."/>
            <person name="Grimwood J."/>
            <person name="MohdZainudin N."/>
            <person name="Xue C."/>
            <person name="Wang R."/>
            <person name="Manning V.A."/>
            <person name="Dhillon B."/>
            <person name="Tu Z.J."/>
            <person name="Steffenson B.J."/>
            <person name="Salamov A."/>
            <person name="Sun H."/>
            <person name="Lowry S."/>
            <person name="LaButti K."/>
            <person name="Han J."/>
            <person name="Copeland A."/>
            <person name="Lindquist E."/>
            <person name="Barry K."/>
            <person name="Schmutz J."/>
            <person name="Baker S.E."/>
            <person name="Ciuffetti L.M."/>
            <person name="Grigoriev I.V."/>
            <person name="Zhong S."/>
            <person name="Turgeon B.G."/>
        </authorList>
    </citation>
    <scope>NUCLEOTIDE SEQUENCE [LARGE SCALE GENOMIC DNA]</scope>
    <source>
        <strain evidence="1 2">26-R-13</strain>
    </source>
</reference>
<keyword evidence="2" id="KW-1185">Reference proteome</keyword>
<dbReference type="EMBL" id="KI964571">
    <property type="protein sequence ID" value="EUC35721.1"/>
    <property type="molecule type" value="Genomic_DNA"/>
</dbReference>
<proteinExistence type="predicted"/>
<dbReference type="GeneID" id="19145605"/>
<accession>W6YW66</accession>
<name>W6YW66_COCC2</name>